<feature type="region of interest" description="Disordered" evidence="1">
    <location>
        <begin position="177"/>
        <end position="226"/>
    </location>
</feature>
<evidence type="ECO:0000256" key="1">
    <source>
        <dbReference type="SAM" id="MobiDB-lite"/>
    </source>
</evidence>
<dbReference type="RefSeq" id="XP_013242359.1">
    <property type="nucleotide sequence ID" value="XM_013386905.1"/>
</dbReference>
<accession>A0A066VPN5</accession>
<dbReference type="InParanoid" id="A0A066VPN5"/>
<protein>
    <submittedName>
        <fullName evidence="2">Uncharacterized protein</fullName>
    </submittedName>
</protein>
<gene>
    <name evidence="2" type="ORF">K437DRAFT_274882</name>
</gene>
<proteinExistence type="predicted"/>
<sequence>MGGHQPRKRARLAAAGTLATASSSSLQESDDAVAAPKPSIAMLSKQIRTLVIRTLLPCLQTLDSELFLLHRIHYKHGVQFNSAKWYSGVEAVRRCSGRVVPQHDLGKRPGKRRGQKQTEAYKSYEYGTGGSSILSLKEASAEKDSQRQFVLHKCTARVVLRDVLAAYNSMWASDNAGSGAGPMPSTNAAAVTKPNEHGRESAVGCSSRTGTKRKKPSRGGKAGESVSAATMHLIPTKQSTAPRSHPSSPRAAAACESLLKLSLLLTKLLHTCQAAFKTLSTHLNTPPAPTFAPLVLTLIAVVASIHDAASVALCGSNVTHAGRASDKGARASQPLESADSGGLIRVYADLRLICVPPAPIPGAVGGRTSARAHEVELNLSDFVSTRRSWPPWTRSVAADKLETHLSANLPMRITLSSNILDITSGKGWSGPRSTSSKQALPLEPHLLGHSEGHTIGLLGLAAADEGMDTSCRDVDVGVPLTRAVIKGDGAGADLDIGVPISVEDFGELV</sequence>
<comment type="caution">
    <text evidence="2">The sequence shown here is derived from an EMBL/GenBank/DDBJ whole genome shotgun (WGS) entry which is preliminary data.</text>
</comment>
<dbReference type="GeneID" id="25266584"/>
<dbReference type="OrthoDB" id="114080at2759"/>
<dbReference type="EMBL" id="JMSN01000061">
    <property type="protein sequence ID" value="KDN43406.1"/>
    <property type="molecule type" value="Genomic_DNA"/>
</dbReference>
<keyword evidence="3" id="KW-1185">Reference proteome</keyword>
<name>A0A066VPN5_TILAU</name>
<reference evidence="2 3" key="1">
    <citation type="submission" date="2014-05" db="EMBL/GenBank/DDBJ databases">
        <title>Draft genome sequence of a rare smut relative, Tilletiaria anomala UBC 951.</title>
        <authorList>
            <consortium name="DOE Joint Genome Institute"/>
            <person name="Toome M."/>
            <person name="Kuo A."/>
            <person name="Henrissat B."/>
            <person name="Lipzen A."/>
            <person name="Tritt A."/>
            <person name="Yoshinaga Y."/>
            <person name="Zane M."/>
            <person name="Barry K."/>
            <person name="Grigoriev I.V."/>
            <person name="Spatafora J.W."/>
            <person name="Aimea M.C."/>
        </authorList>
    </citation>
    <scope>NUCLEOTIDE SEQUENCE [LARGE SCALE GENOMIC DNA]</scope>
    <source>
        <strain evidence="2 3">UBC 951</strain>
    </source>
</reference>
<evidence type="ECO:0000313" key="3">
    <source>
        <dbReference type="Proteomes" id="UP000027361"/>
    </source>
</evidence>
<feature type="region of interest" description="Disordered" evidence="1">
    <location>
        <begin position="101"/>
        <end position="122"/>
    </location>
</feature>
<dbReference type="AlphaFoldDB" id="A0A066VPN5"/>
<evidence type="ECO:0000313" key="2">
    <source>
        <dbReference type="EMBL" id="KDN43406.1"/>
    </source>
</evidence>
<organism evidence="2 3">
    <name type="scientific">Tilletiaria anomala (strain ATCC 24038 / CBS 436.72 / UBC 951)</name>
    <dbReference type="NCBI Taxonomy" id="1037660"/>
    <lineage>
        <taxon>Eukaryota</taxon>
        <taxon>Fungi</taxon>
        <taxon>Dikarya</taxon>
        <taxon>Basidiomycota</taxon>
        <taxon>Ustilaginomycotina</taxon>
        <taxon>Exobasidiomycetes</taxon>
        <taxon>Georgefischeriales</taxon>
        <taxon>Tilletiariaceae</taxon>
        <taxon>Tilletiaria</taxon>
    </lineage>
</organism>
<dbReference type="HOGENOM" id="CLU_535487_0_0_1"/>
<dbReference type="Proteomes" id="UP000027361">
    <property type="component" value="Unassembled WGS sequence"/>
</dbReference>